<comment type="caution">
    <text evidence="1">The sequence shown here is derived from an EMBL/GenBank/DDBJ whole genome shotgun (WGS) entry which is preliminary data.</text>
</comment>
<evidence type="ECO:0000313" key="1">
    <source>
        <dbReference type="EMBL" id="MFC7247215.1"/>
    </source>
</evidence>
<protein>
    <submittedName>
        <fullName evidence="1">Uncharacterized protein</fullName>
    </submittedName>
</protein>
<organism evidence="1 2">
    <name type="scientific">Catellatospora aurea</name>
    <dbReference type="NCBI Taxonomy" id="1337874"/>
    <lineage>
        <taxon>Bacteria</taxon>
        <taxon>Bacillati</taxon>
        <taxon>Actinomycetota</taxon>
        <taxon>Actinomycetes</taxon>
        <taxon>Micromonosporales</taxon>
        <taxon>Micromonosporaceae</taxon>
        <taxon>Catellatospora</taxon>
    </lineage>
</organism>
<proteinExistence type="predicted"/>
<evidence type="ECO:0000313" key="2">
    <source>
        <dbReference type="Proteomes" id="UP001596392"/>
    </source>
</evidence>
<name>A0ABW2H4P0_9ACTN</name>
<dbReference type="RefSeq" id="WP_376809970.1">
    <property type="nucleotide sequence ID" value="NZ_JBHTAC010000052.1"/>
</dbReference>
<accession>A0ABW2H4P0</accession>
<sequence>MTSSNAQPPNTFQEVFAAWDAAQPTHSLLHYYDSLDKNYSFDGSFCYSYEVVLNGWRYIVQAHVHVESGKPHSSGKVFIPGFKGTDAPTPAWLVALTPAYSKQAYPNNWDSNAAYRKQLYDQGYRYPTKL</sequence>
<reference evidence="2" key="1">
    <citation type="journal article" date="2019" name="Int. J. Syst. Evol. Microbiol.">
        <title>The Global Catalogue of Microorganisms (GCM) 10K type strain sequencing project: providing services to taxonomists for standard genome sequencing and annotation.</title>
        <authorList>
            <consortium name="The Broad Institute Genomics Platform"/>
            <consortium name="The Broad Institute Genome Sequencing Center for Infectious Disease"/>
            <person name="Wu L."/>
            <person name="Ma J."/>
        </authorList>
    </citation>
    <scope>NUCLEOTIDE SEQUENCE [LARGE SCALE GENOMIC DNA]</scope>
    <source>
        <strain evidence="2">CGMCC 1.9106</strain>
    </source>
</reference>
<gene>
    <name evidence="1" type="ORF">ACFQO7_32485</name>
</gene>
<dbReference type="Proteomes" id="UP001596392">
    <property type="component" value="Unassembled WGS sequence"/>
</dbReference>
<keyword evidence="2" id="KW-1185">Reference proteome</keyword>
<dbReference type="EMBL" id="JBHTAC010000052">
    <property type="protein sequence ID" value="MFC7247215.1"/>
    <property type="molecule type" value="Genomic_DNA"/>
</dbReference>